<comment type="subcellular location">
    <subcellularLocation>
        <location evidence="1">Membrane</location>
        <topology evidence="1">Multi-pass membrane protein</topology>
    </subcellularLocation>
</comment>
<dbReference type="EMBL" id="UINC01094420">
    <property type="protein sequence ID" value="SVC49641.1"/>
    <property type="molecule type" value="Genomic_DNA"/>
</dbReference>
<evidence type="ECO:0000256" key="3">
    <source>
        <dbReference type="ARBA" id="ARBA00022692"/>
    </source>
</evidence>
<feature type="transmembrane region" description="Helical" evidence="6">
    <location>
        <begin position="35"/>
        <end position="56"/>
    </location>
</feature>
<proteinExistence type="inferred from homology"/>
<keyword evidence="3 6" id="KW-0812">Transmembrane</keyword>
<evidence type="ECO:0000313" key="7">
    <source>
        <dbReference type="EMBL" id="SVC49641.1"/>
    </source>
</evidence>
<keyword evidence="5 6" id="KW-0472">Membrane</keyword>
<dbReference type="GO" id="GO:0016020">
    <property type="term" value="C:membrane"/>
    <property type="evidence" value="ECO:0007669"/>
    <property type="project" value="UniProtKB-SubCell"/>
</dbReference>
<dbReference type="AlphaFoldDB" id="A0A382MQM0"/>
<accession>A0A382MQM0</accession>
<feature type="transmembrane region" description="Helical" evidence="6">
    <location>
        <begin position="65"/>
        <end position="86"/>
    </location>
</feature>
<evidence type="ECO:0000256" key="1">
    <source>
        <dbReference type="ARBA" id="ARBA00004141"/>
    </source>
</evidence>
<organism evidence="7">
    <name type="scientific">marine metagenome</name>
    <dbReference type="NCBI Taxonomy" id="408172"/>
    <lineage>
        <taxon>unclassified sequences</taxon>
        <taxon>metagenomes</taxon>
        <taxon>ecological metagenomes</taxon>
    </lineage>
</organism>
<evidence type="ECO:0000256" key="4">
    <source>
        <dbReference type="ARBA" id="ARBA00022989"/>
    </source>
</evidence>
<feature type="transmembrane region" description="Helical" evidence="6">
    <location>
        <begin position="12"/>
        <end position="29"/>
    </location>
</feature>
<sequence length="183" mass="20366">MENSTKRQISQTQSILFSCAAFVIVVAGMRAAQDVLIPFLLAIFIATICNPLVLFLQKKRIPQAFAIFFVFLLMIAFGFGITSLLGTSLNEFSNNFPQYQILLKSYAEDLISFLENRGVSISGQILLEQFDPGAVMSLTSGILSRLGSFVTNTLLIILMVVFMLIEANIYKDKIMKIFKGTDE</sequence>
<comment type="similarity">
    <text evidence="2">Belongs to the autoinducer-2 exporter (AI-2E) (TC 2.A.86) family.</text>
</comment>
<dbReference type="InterPro" id="IPR002549">
    <property type="entry name" value="AI-2E-like"/>
</dbReference>
<protein>
    <recommendedName>
        <fullName evidence="8">AI-2E family transporter</fullName>
    </recommendedName>
</protein>
<feature type="non-terminal residue" evidence="7">
    <location>
        <position position="183"/>
    </location>
</feature>
<dbReference type="Pfam" id="PF01594">
    <property type="entry name" value="AI-2E_transport"/>
    <property type="match status" value="1"/>
</dbReference>
<evidence type="ECO:0000256" key="5">
    <source>
        <dbReference type="ARBA" id="ARBA00023136"/>
    </source>
</evidence>
<reference evidence="7" key="1">
    <citation type="submission" date="2018-05" db="EMBL/GenBank/DDBJ databases">
        <authorList>
            <person name="Lanie J.A."/>
            <person name="Ng W.-L."/>
            <person name="Kazmierczak K.M."/>
            <person name="Andrzejewski T.M."/>
            <person name="Davidsen T.M."/>
            <person name="Wayne K.J."/>
            <person name="Tettelin H."/>
            <person name="Glass J.I."/>
            <person name="Rusch D."/>
            <person name="Podicherti R."/>
            <person name="Tsui H.-C.T."/>
            <person name="Winkler M.E."/>
        </authorList>
    </citation>
    <scope>NUCLEOTIDE SEQUENCE</scope>
</reference>
<evidence type="ECO:0000256" key="2">
    <source>
        <dbReference type="ARBA" id="ARBA00009773"/>
    </source>
</evidence>
<evidence type="ECO:0008006" key="8">
    <source>
        <dbReference type="Google" id="ProtNLM"/>
    </source>
</evidence>
<evidence type="ECO:0000256" key="6">
    <source>
        <dbReference type="SAM" id="Phobius"/>
    </source>
</evidence>
<name>A0A382MQM0_9ZZZZ</name>
<feature type="transmembrane region" description="Helical" evidence="6">
    <location>
        <begin position="146"/>
        <end position="165"/>
    </location>
</feature>
<dbReference type="PROSITE" id="PS51257">
    <property type="entry name" value="PROKAR_LIPOPROTEIN"/>
    <property type="match status" value="1"/>
</dbReference>
<keyword evidence="4 6" id="KW-1133">Transmembrane helix</keyword>
<gene>
    <name evidence="7" type="ORF">METZ01_LOCUS302495</name>
</gene>